<sequence length="137" mass="15483">MEPIIQLTREPLDRDALVAAVSHPSVGGIVVFEGVVRDNARGKNVRYLEYDVYEEMARQQIATIIEEARQRWSLEHVAVAHRFGRLEIGEASVIIVVATPHRAEAFEACRYLIDTLKSTVPIWKKEVATNGEEWVEG</sequence>
<dbReference type="EMBL" id="BKZW01000001">
    <property type="protein sequence ID" value="GER89299.1"/>
    <property type="molecule type" value="Genomic_DNA"/>
</dbReference>
<dbReference type="RefSeq" id="WP_151757074.1">
    <property type="nucleotide sequence ID" value="NZ_BKZW01000001.1"/>
</dbReference>
<comment type="caution">
    <text evidence="1">The sequence shown here is derived from an EMBL/GenBank/DDBJ whole genome shotgun (WGS) entry which is preliminary data.</text>
</comment>
<dbReference type="CDD" id="cd00756">
    <property type="entry name" value="MoaE"/>
    <property type="match status" value="1"/>
</dbReference>
<dbReference type="InterPro" id="IPR003448">
    <property type="entry name" value="Mopterin_biosynth_MoaE"/>
</dbReference>
<dbReference type="Proteomes" id="UP000326912">
    <property type="component" value="Unassembled WGS sequence"/>
</dbReference>
<proteinExistence type="predicted"/>
<keyword evidence="2" id="KW-1185">Reference proteome</keyword>
<evidence type="ECO:0008006" key="3">
    <source>
        <dbReference type="Google" id="ProtNLM"/>
    </source>
</evidence>
<gene>
    <name evidence="1" type="ORF">KDW_34610</name>
</gene>
<protein>
    <recommendedName>
        <fullName evidence="3">Molybdenum cofactor biosynthesis protein MoaE</fullName>
    </recommendedName>
</protein>
<dbReference type="SUPFAM" id="SSF54690">
    <property type="entry name" value="Molybdopterin synthase subunit MoaE"/>
    <property type="match status" value="1"/>
</dbReference>
<evidence type="ECO:0000313" key="2">
    <source>
        <dbReference type="Proteomes" id="UP000326912"/>
    </source>
</evidence>
<name>A0A5J4KTC7_9CHLR</name>
<dbReference type="GO" id="GO:0006777">
    <property type="term" value="P:Mo-molybdopterin cofactor biosynthetic process"/>
    <property type="evidence" value="ECO:0007669"/>
    <property type="project" value="InterPro"/>
</dbReference>
<accession>A0A5J4KTC7</accession>
<evidence type="ECO:0000313" key="1">
    <source>
        <dbReference type="EMBL" id="GER89299.1"/>
    </source>
</evidence>
<dbReference type="PANTHER" id="PTHR23404">
    <property type="entry name" value="MOLYBDOPTERIN SYNTHASE RELATED"/>
    <property type="match status" value="1"/>
</dbReference>
<dbReference type="Gene3D" id="3.90.1170.40">
    <property type="entry name" value="Molybdopterin biosynthesis MoaE subunit"/>
    <property type="match status" value="1"/>
</dbReference>
<dbReference type="AlphaFoldDB" id="A0A5J4KTC7"/>
<organism evidence="1 2">
    <name type="scientific">Dictyobacter vulcani</name>
    <dbReference type="NCBI Taxonomy" id="2607529"/>
    <lineage>
        <taxon>Bacteria</taxon>
        <taxon>Bacillati</taxon>
        <taxon>Chloroflexota</taxon>
        <taxon>Ktedonobacteria</taxon>
        <taxon>Ktedonobacterales</taxon>
        <taxon>Dictyobacteraceae</taxon>
        <taxon>Dictyobacter</taxon>
    </lineage>
</organism>
<dbReference type="Pfam" id="PF02391">
    <property type="entry name" value="MoaE"/>
    <property type="match status" value="1"/>
</dbReference>
<dbReference type="InterPro" id="IPR036563">
    <property type="entry name" value="MoaE_sf"/>
</dbReference>
<reference evidence="1 2" key="1">
    <citation type="submission" date="2019-10" db="EMBL/GenBank/DDBJ databases">
        <title>Dictyobacter vulcani sp. nov., within the class Ktedonobacteria, isolated from soil of volcanic Mt. Zao.</title>
        <authorList>
            <person name="Zheng Y."/>
            <person name="Wang C.M."/>
            <person name="Sakai Y."/>
            <person name="Abe K."/>
            <person name="Yokota A."/>
            <person name="Yabe S."/>
        </authorList>
    </citation>
    <scope>NUCLEOTIDE SEQUENCE [LARGE SCALE GENOMIC DNA]</scope>
    <source>
        <strain evidence="1 2">W12</strain>
    </source>
</reference>